<dbReference type="EMBL" id="CP028884">
    <property type="protein sequence ID" value="AYE36023.1"/>
    <property type="molecule type" value="Genomic_DNA"/>
</dbReference>
<dbReference type="AlphaFoldDB" id="A0A386PM58"/>
<organism evidence="1 2">
    <name type="scientific">Borrelia turcica IST7</name>
    <dbReference type="NCBI Taxonomy" id="1104446"/>
    <lineage>
        <taxon>Bacteria</taxon>
        <taxon>Pseudomonadati</taxon>
        <taxon>Spirochaetota</taxon>
        <taxon>Spirochaetia</taxon>
        <taxon>Spirochaetales</taxon>
        <taxon>Borreliaceae</taxon>
        <taxon>Borrelia</taxon>
    </lineage>
</organism>
<dbReference type="RefSeq" id="WP_120103942.1">
    <property type="nucleotide sequence ID" value="NZ_CP028884.1"/>
</dbReference>
<dbReference type="KEGG" id="btur:DB313_00645"/>
<protein>
    <recommendedName>
        <fullName evidence="3">Lipoprotein</fullName>
    </recommendedName>
</protein>
<accession>A0A386PM58</accession>
<dbReference type="PROSITE" id="PS51257">
    <property type="entry name" value="PROKAR_LIPOPROTEIN"/>
    <property type="match status" value="1"/>
</dbReference>
<gene>
    <name evidence="1" type="ORF">DB313_00645</name>
</gene>
<dbReference type="Proteomes" id="UP000275571">
    <property type="component" value="Chromosome"/>
</dbReference>
<name>A0A386PM58_9SPIR</name>
<evidence type="ECO:0000313" key="2">
    <source>
        <dbReference type="Proteomes" id="UP000275571"/>
    </source>
</evidence>
<evidence type="ECO:0000313" key="1">
    <source>
        <dbReference type="EMBL" id="AYE36023.1"/>
    </source>
</evidence>
<reference evidence="1 2" key="1">
    <citation type="journal article" date="2018" name="Infect. Genet. Evol.">
        <title>Genome-wide analysis of Borrelia turcica and 'Candidatus Borrelia tachyglossi' shows relapsing fever-like genomes with unique genomic links to Lyme disease Borrelia.</title>
        <authorList>
            <person name="Gofton A.W."/>
            <person name="Margos G."/>
            <person name="Fingerle V."/>
            <person name="Hepner S."/>
            <person name="Loh S.M."/>
            <person name="Ryan U."/>
            <person name="Irwin P."/>
            <person name="Oskam C.L."/>
        </authorList>
    </citation>
    <scope>NUCLEOTIDE SEQUENCE [LARGE SCALE GENOMIC DNA]</scope>
    <source>
        <strain evidence="1 2">IST7</strain>
    </source>
</reference>
<dbReference type="OrthoDB" id="350860at2"/>
<sequence length="253" mass="28867">MIKIFGSILSFFLFLGCGIEDIAIVDSPIKVDSRASRDTLAFLLPSGYFNKPNTSKVRGFDIYYKFYPEGSNYHSDSFSKTVQKDFDALKGVFNNVTEFNNRGFYKINLHDKRFSGRPTVKLDKSWIDGKFPLYFELNFEDLRKSTPGSAFISIRKGSDSSAPLISDIRTIYRSYVVDGLYAEFSEALKKSKVLDVDQRPLDLKHISNDFFTRDVSPKYNLVIFVMAVGNVIEDDFYSVILNIGSLDSFRLET</sequence>
<proteinExistence type="predicted"/>
<keyword evidence="2" id="KW-1185">Reference proteome</keyword>
<evidence type="ECO:0008006" key="3">
    <source>
        <dbReference type="Google" id="ProtNLM"/>
    </source>
</evidence>